<dbReference type="PROSITE" id="PS51186">
    <property type="entry name" value="GNAT"/>
    <property type="match status" value="1"/>
</dbReference>
<organism evidence="2 3">
    <name type="scientific">Streptomyces griseofuscus</name>
    <dbReference type="NCBI Taxonomy" id="146922"/>
    <lineage>
        <taxon>Bacteria</taxon>
        <taxon>Bacillati</taxon>
        <taxon>Actinomycetota</taxon>
        <taxon>Actinomycetes</taxon>
        <taxon>Kitasatosporales</taxon>
        <taxon>Streptomycetaceae</taxon>
        <taxon>Streptomyces</taxon>
    </lineage>
</organism>
<evidence type="ECO:0000313" key="3">
    <source>
        <dbReference type="Proteomes" id="UP000276379"/>
    </source>
</evidence>
<reference evidence="2 3" key="1">
    <citation type="submission" date="2017-10" db="EMBL/GenBank/DDBJ databases">
        <title>Draft genome of actinobacteria isolated from guarana (Paullinia cupana (Mart.) Ducke.</title>
        <authorList>
            <person name="Siqueira K.A."/>
            <person name="Liotti R.G."/>
            <person name="Mendes T.A."/>
            <person name="Soares M.A."/>
        </authorList>
    </citation>
    <scope>NUCLEOTIDE SEQUENCE [LARGE SCALE GENOMIC DNA]</scope>
    <source>
        <strain evidence="2 3">199</strain>
    </source>
</reference>
<dbReference type="Gene3D" id="3.40.630.30">
    <property type="match status" value="1"/>
</dbReference>
<dbReference type="InterPro" id="IPR016181">
    <property type="entry name" value="Acyl_CoA_acyltransferase"/>
</dbReference>
<dbReference type="RefSeq" id="WP_125214309.1">
    <property type="nucleotide sequence ID" value="NZ_PDES01000011.1"/>
</dbReference>
<protein>
    <submittedName>
        <fullName evidence="2">GNAT family N-acetyltransferase</fullName>
    </submittedName>
</protein>
<gene>
    <name evidence="2" type="ORF">CQW44_25405</name>
</gene>
<dbReference type="Proteomes" id="UP000276379">
    <property type="component" value="Unassembled WGS sequence"/>
</dbReference>
<feature type="domain" description="N-acetyltransferase" evidence="1">
    <location>
        <begin position="1"/>
        <end position="184"/>
    </location>
</feature>
<dbReference type="Pfam" id="PF00583">
    <property type="entry name" value="Acetyltransf_1"/>
    <property type="match status" value="1"/>
</dbReference>
<dbReference type="AlphaFoldDB" id="A0A3R8RYS7"/>
<dbReference type="EMBL" id="PDES01000011">
    <property type="protein sequence ID" value="RRQ83759.1"/>
    <property type="molecule type" value="Genomic_DNA"/>
</dbReference>
<accession>A0A3R8RYS7</accession>
<dbReference type="GO" id="GO:0016747">
    <property type="term" value="F:acyltransferase activity, transferring groups other than amino-acyl groups"/>
    <property type="evidence" value="ECO:0007669"/>
    <property type="project" value="InterPro"/>
</dbReference>
<proteinExistence type="predicted"/>
<keyword evidence="2" id="KW-0808">Transferase</keyword>
<evidence type="ECO:0000313" key="2">
    <source>
        <dbReference type="EMBL" id="RRQ83759.1"/>
    </source>
</evidence>
<evidence type="ECO:0000259" key="1">
    <source>
        <dbReference type="PROSITE" id="PS51186"/>
    </source>
</evidence>
<dbReference type="SUPFAM" id="SSF55729">
    <property type="entry name" value="Acyl-CoA N-acyltransferases (Nat)"/>
    <property type="match status" value="1"/>
</dbReference>
<keyword evidence="3" id="KW-1185">Reference proteome</keyword>
<sequence length="190" mass="20189">MDYRHAVATDAPAMAELFAANHYDALTERERAEQGFVQGAFDTESLRSMAEHGTLLVADDDGHLAGLLGLATPENLTSPPPPIRALLAAQDSLHWQGHPLRSIPFLLYGPVVVAAAYRGRGVARGLFTAALRSAAGRADLLLAFIELSNQTSWRVHVNGFGMTPLGDFTIGSRTYGVVGVSTHPEGSPGT</sequence>
<name>A0A3R8RYS7_9ACTN</name>
<dbReference type="InterPro" id="IPR000182">
    <property type="entry name" value="GNAT_dom"/>
</dbReference>
<comment type="caution">
    <text evidence="2">The sequence shown here is derived from an EMBL/GenBank/DDBJ whole genome shotgun (WGS) entry which is preliminary data.</text>
</comment>